<proteinExistence type="predicted"/>
<dbReference type="RefSeq" id="XP_018069694.1">
    <property type="nucleotide sequence ID" value="XM_018220016.1"/>
</dbReference>
<name>A0A194X5I5_MOLSC</name>
<reference evidence="1 2" key="1">
    <citation type="submission" date="2015-10" db="EMBL/GenBank/DDBJ databases">
        <title>Full genome of DAOMC 229536 Phialocephala scopiformis, a fungal endophyte of spruce producing the potent anti-insectan compound rugulosin.</title>
        <authorList>
            <consortium name="DOE Joint Genome Institute"/>
            <person name="Walker A.K."/>
            <person name="Frasz S.L."/>
            <person name="Seifert K.A."/>
            <person name="Miller J.D."/>
            <person name="Mondo S.J."/>
            <person name="Labutti K."/>
            <person name="Lipzen A."/>
            <person name="Dockter R."/>
            <person name="Kennedy M."/>
            <person name="Grigoriev I.V."/>
            <person name="Spatafora J.W."/>
        </authorList>
    </citation>
    <scope>NUCLEOTIDE SEQUENCE [LARGE SCALE GENOMIC DNA]</scope>
    <source>
        <strain evidence="1 2">CBS 120377</strain>
    </source>
</reference>
<dbReference type="KEGG" id="psco:LY89DRAFT_735460"/>
<evidence type="ECO:0000313" key="1">
    <source>
        <dbReference type="EMBL" id="KUJ15339.1"/>
    </source>
</evidence>
<dbReference type="Proteomes" id="UP000070700">
    <property type="component" value="Unassembled WGS sequence"/>
</dbReference>
<gene>
    <name evidence="1" type="ORF">LY89DRAFT_735460</name>
</gene>
<protein>
    <submittedName>
        <fullName evidence="1">Uncharacterized protein</fullName>
    </submittedName>
</protein>
<accession>A0A194X5I5</accession>
<dbReference type="EMBL" id="KQ947418">
    <property type="protein sequence ID" value="KUJ15339.1"/>
    <property type="molecule type" value="Genomic_DNA"/>
</dbReference>
<evidence type="ECO:0000313" key="2">
    <source>
        <dbReference type="Proteomes" id="UP000070700"/>
    </source>
</evidence>
<keyword evidence="2" id="KW-1185">Reference proteome</keyword>
<sequence>MAIIYNNHEILKLLHADLETIRILSATPYLNCHRSTTSADRVVSARKTLQQRSGTKSEILAEAFEELIAIIEAEPSIGASEEDLMESGFFSCRSTWNMKQGSGDLMEKDFDSDLDTVD</sequence>
<organism evidence="1 2">
    <name type="scientific">Mollisia scopiformis</name>
    <name type="common">Conifer needle endophyte fungus</name>
    <name type="synonym">Phialocephala scopiformis</name>
    <dbReference type="NCBI Taxonomy" id="149040"/>
    <lineage>
        <taxon>Eukaryota</taxon>
        <taxon>Fungi</taxon>
        <taxon>Dikarya</taxon>
        <taxon>Ascomycota</taxon>
        <taxon>Pezizomycotina</taxon>
        <taxon>Leotiomycetes</taxon>
        <taxon>Helotiales</taxon>
        <taxon>Mollisiaceae</taxon>
        <taxon>Mollisia</taxon>
    </lineage>
</organism>
<dbReference type="InParanoid" id="A0A194X5I5"/>
<dbReference type="GeneID" id="28829742"/>
<dbReference type="AlphaFoldDB" id="A0A194X5I5"/>